<dbReference type="OrthoDB" id="9796530at2"/>
<dbReference type="Pfam" id="PF14240">
    <property type="entry name" value="YHYH"/>
    <property type="match status" value="1"/>
</dbReference>
<dbReference type="AlphaFoldDB" id="A0A1C3EBJ4"/>
<evidence type="ECO:0000313" key="3">
    <source>
        <dbReference type="Proteomes" id="UP000094936"/>
    </source>
</evidence>
<comment type="caution">
    <text evidence="2">The sequence shown here is derived from an EMBL/GenBank/DDBJ whole genome shotgun (WGS) entry which is preliminary data.</text>
</comment>
<name>A0A1C3EBJ4_9GAMM</name>
<dbReference type="EMBL" id="LYBM01000051">
    <property type="protein sequence ID" value="ODA30612.1"/>
    <property type="molecule type" value="Genomic_DNA"/>
</dbReference>
<proteinExistence type="predicted"/>
<gene>
    <name evidence="2" type="ORF">A8L45_19975</name>
</gene>
<dbReference type="InterPro" id="IPR025924">
    <property type="entry name" value="YHYH_dom"/>
</dbReference>
<dbReference type="RefSeq" id="WP_068905123.1">
    <property type="nucleotide sequence ID" value="NZ_JBHUIF010000029.1"/>
</dbReference>
<sequence>MKKEDITEQKFRVTHMIILPIFLFGCGGHAEQTATSGKNNTQSNDITDIKFKNRSGDCKYHIGQYSANVNDIQRDKMFTGRISISVDGDKCVIRSNSIPNHDFNDTSARFVTDTAELSKTYEFAASPKQQASPEPLSLRLSEVVLLNGVKIDLLAAACYGVGQGEQLGNEKIGCFDDQIDNPWRYDPMSSLNRFGTDRHNAHVQPTGEYHYHGNPIALFLQDCAGREASPVIGFAADGFPVFGRCFRDPTDGETKVATSSYQLKTGARKDQAGYTTPVGGVGSVASNTYDGQFRGDWQFIEGSGSLDVCNGMTINGQYGYYVTDSYPWVLGCFKGKPDDSFSMHGGSGGRGHRHPPKKP</sequence>
<accession>A0A1C3EBJ4</accession>
<organism evidence="2 3">
    <name type="scientific">Veronia pacifica</name>
    <dbReference type="NCBI Taxonomy" id="1080227"/>
    <lineage>
        <taxon>Bacteria</taxon>
        <taxon>Pseudomonadati</taxon>
        <taxon>Pseudomonadota</taxon>
        <taxon>Gammaproteobacteria</taxon>
        <taxon>Vibrionales</taxon>
        <taxon>Vibrionaceae</taxon>
        <taxon>Veronia</taxon>
    </lineage>
</organism>
<evidence type="ECO:0000259" key="1">
    <source>
        <dbReference type="Pfam" id="PF14240"/>
    </source>
</evidence>
<evidence type="ECO:0000313" key="2">
    <source>
        <dbReference type="EMBL" id="ODA30612.1"/>
    </source>
</evidence>
<feature type="domain" description="YHYH" evidence="1">
    <location>
        <begin position="121"/>
        <end position="335"/>
    </location>
</feature>
<keyword evidence="3" id="KW-1185">Reference proteome</keyword>
<reference evidence="2 3" key="1">
    <citation type="submission" date="2016-05" db="EMBL/GenBank/DDBJ databases">
        <title>Genomic Taxonomy of the Vibrionaceae.</title>
        <authorList>
            <person name="Gomez-Gil B."/>
            <person name="Enciso-Ibarra J."/>
        </authorList>
    </citation>
    <scope>NUCLEOTIDE SEQUENCE [LARGE SCALE GENOMIC DNA]</scope>
    <source>
        <strain evidence="2 3">CAIM 1920</strain>
    </source>
</reference>
<dbReference type="STRING" id="1080227.A8L45_19975"/>
<dbReference type="Proteomes" id="UP000094936">
    <property type="component" value="Unassembled WGS sequence"/>
</dbReference>
<protein>
    <recommendedName>
        <fullName evidence="1">YHYH domain-containing protein</fullName>
    </recommendedName>
</protein>
<dbReference type="PROSITE" id="PS51257">
    <property type="entry name" value="PROKAR_LIPOPROTEIN"/>
    <property type="match status" value="1"/>
</dbReference>